<dbReference type="Pfam" id="PF06074">
    <property type="entry name" value="Portal_Mu"/>
    <property type="match status" value="1"/>
</dbReference>
<gene>
    <name evidence="1" type="ORF">GT409_03040</name>
</gene>
<keyword evidence="2" id="KW-1185">Reference proteome</keyword>
<dbReference type="Proteomes" id="UP000464954">
    <property type="component" value="Chromosome"/>
</dbReference>
<dbReference type="InterPro" id="IPR009279">
    <property type="entry name" value="Portal_Mu"/>
</dbReference>
<dbReference type="KEGG" id="taer:GT409_03040"/>
<dbReference type="RefSeq" id="WP_160626821.1">
    <property type="nucleotide sequence ID" value="NZ_CP047593.1"/>
</dbReference>
<evidence type="ECO:0000313" key="1">
    <source>
        <dbReference type="EMBL" id="QHI68469.1"/>
    </source>
</evidence>
<protein>
    <submittedName>
        <fullName evidence="1">DUF935 family protein</fullName>
    </submittedName>
</protein>
<organism evidence="1 2">
    <name type="scientific">Tichowtungia aerotolerans</name>
    <dbReference type="NCBI Taxonomy" id="2697043"/>
    <lineage>
        <taxon>Bacteria</taxon>
        <taxon>Pseudomonadati</taxon>
        <taxon>Kiritimatiellota</taxon>
        <taxon>Tichowtungiia</taxon>
        <taxon>Tichowtungiales</taxon>
        <taxon>Tichowtungiaceae</taxon>
        <taxon>Tichowtungia</taxon>
    </lineage>
</organism>
<dbReference type="EMBL" id="CP047593">
    <property type="protein sequence ID" value="QHI68469.1"/>
    <property type="molecule type" value="Genomic_DNA"/>
</dbReference>
<dbReference type="AlphaFoldDB" id="A0A6P1M0Z7"/>
<name>A0A6P1M0Z7_9BACT</name>
<accession>A0A6P1M0Z7</accession>
<sequence>MRYICSTKDHGYRDSTNPLRGLNMQRLVALQESGERGEFADLQWFYYYMERSDAMIHSVIQRRRAALLSLDWDVRVVSQEQDNPLANEQADFLRMVYDNIDNFREAVSFLFTGFFRGFAHLEKHWSSGGLIERLEPVEQWFWVRDGLFGDWEYNAGAVSGHRRGESIKPENFVLLEAPALDRILSILYLRKNLSQTDWDSFLSVYGIPSIFLVGPPNADEAKQKEYQAVAEQILSNGRGFLPHDSDIKFVTGGGEKPPFQEQIKYLDEQITIAATGGLLTMLAQPGSGTLAGSAHQDSFLQIAKSDAVTLAGVLQNAIDVPLLTEFFPGQPPLAYFEFSPGLNHATSQVVQDAIDLKTAGMQIDPAELSEKTGYTLTEKQSG</sequence>
<evidence type="ECO:0000313" key="2">
    <source>
        <dbReference type="Proteomes" id="UP000464954"/>
    </source>
</evidence>
<proteinExistence type="predicted"/>
<reference evidence="1 2" key="1">
    <citation type="submission" date="2020-01" db="EMBL/GenBank/DDBJ databases">
        <title>Ponticoccus aerotolerans gen. nov., sp. nov., an anaerobic bacterium and proposal of Ponticoccusceae fam. nov., Ponticoccusles ord. nov. and Ponticoccuse classis nov. in the phylum Kiritimatiellaeota.</title>
        <authorList>
            <person name="Zhou L.Y."/>
            <person name="Du Z.J."/>
        </authorList>
    </citation>
    <scope>NUCLEOTIDE SEQUENCE [LARGE SCALE GENOMIC DNA]</scope>
    <source>
        <strain evidence="1 2">S-5007</strain>
    </source>
</reference>